<name>A0ABT1XRV2_9SPHN</name>
<reference evidence="1 2" key="1">
    <citation type="submission" date="2022-08" db="EMBL/GenBank/DDBJ databases">
        <title>Polyphasic taxonomy analysis of Qipengyuania sp.RS5-5.</title>
        <authorList>
            <person name="Xamxidin M."/>
            <person name="Wu M."/>
        </authorList>
    </citation>
    <scope>NUCLEOTIDE SEQUENCE [LARGE SCALE GENOMIC DNA]</scope>
    <source>
        <strain evidence="1 2">RS5-5</strain>
    </source>
</reference>
<proteinExistence type="predicted"/>
<protein>
    <submittedName>
        <fullName evidence="1">Uncharacterized protein</fullName>
    </submittedName>
</protein>
<dbReference type="RefSeq" id="WP_257596184.1">
    <property type="nucleotide sequence ID" value="NZ_JANKHH010000005.1"/>
</dbReference>
<dbReference type="Proteomes" id="UP001206067">
    <property type="component" value="Unassembled WGS sequence"/>
</dbReference>
<dbReference type="EMBL" id="JANKHH010000005">
    <property type="protein sequence ID" value="MCR2834381.1"/>
    <property type="molecule type" value="Genomic_DNA"/>
</dbReference>
<comment type="caution">
    <text evidence="1">The sequence shown here is derived from an EMBL/GenBank/DDBJ whole genome shotgun (WGS) entry which is preliminary data.</text>
</comment>
<keyword evidence="2" id="KW-1185">Reference proteome</keyword>
<organism evidence="1 2">
    <name type="scientific">Parerythrobacter lacustris</name>
    <dbReference type="NCBI Taxonomy" id="2969984"/>
    <lineage>
        <taxon>Bacteria</taxon>
        <taxon>Pseudomonadati</taxon>
        <taxon>Pseudomonadota</taxon>
        <taxon>Alphaproteobacteria</taxon>
        <taxon>Sphingomonadales</taxon>
        <taxon>Erythrobacteraceae</taxon>
        <taxon>Parerythrobacter</taxon>
    </lineage>
</organism>
<evidence type="ECO:0000313" key="1">
    <source>
        <dbReference type="EMBL" id="MCR2834381.1"/>
    </source>
</evidence>
<sequence length="118" mass="12754">MTKARTTRAPSGHRARRWIWPLAVVGLLLAGGVWAYGGSIKGNAEAGTAYMARVACSCRFVAGRSLEDCARDKLDGMALITLVDDEEAKSVTARFPLVAANKASYRKGYGCVLETWED</sequence>
<accession>A0ABT1XRV2</accession>
<gene>
    <name evidence="1" type="ORF">NSO95_10530</name>
</gene>
<evidence type="ECO:0000313" key="2">
    <source>
        <dbReference type="Proteomes" id="UP001206067"/>
    </source>
</evidence>